<reference evidence="2" key="1">
    <citation type="submission" date="2023-06" db="EMBL/GenBank/DDBJ databases">
        <title>Sysu t00039.</title>
        <authorList>
            <person name="Gao L."/>
            <person name="Fang B.-Z."/>
            <person name="Li W.-J."/>
        </authorList>
    </citation>
    <scope>NUCLEOTIDE SEQUENCE</scope>
    <source>
        <strain evidence="2">SYSU T00039</strain>
    </source>
</reference>
<sequence length="391" mass="39632">MNGTARRPPVAALAIFLVALTLRPAITAVGPVLGRIGDDLGLGEAGLGLLGALPLIAFAVVSPLVHRLSARGGVERTLLWALVGLTAGIILRSWTGQAGLWIGTLVLGAAIAISNVLVPVVVKGDFPGRVSWATGLYSAFIAGSAAVGAAVAVPLADVGGWRLALGAWALLAAAVTVVWWVRSRRRHVAAAVPEPDLAHATVWRSPTAWLVTLYMGLQATTFYVLVTWLPTIEVAAGYSEHTAGVHLFVFQIVGIVGGLAVPSLMRPDSQRAAAVAGALTLVTGLAGMLLAPDLILVWVAITGIGSGASLVVSLTLMSVRGRTAAEATQLSGMAQSLGYALAAVGPVAAGVLGELTGGWTPVLVMLLTAALLQIGVGIAAGTGRDPGPKAT</sequence>
<dbReference type="GO" id="GO:0022857">
    <property type="term" value="F:transmembrane transporter activity"/>
    <property type="evidence" value="ECO:0007669"/>
    <property type="project" value="InterPro"/>
</dbReference>
<evidence type="ECO:0000313" key="2">
    <source>
        <dbReference type="EMBL" id="MDN4487816.1"/>
    </source>
</evidence>
<evidence type="ECO:0000256" key="1">
    <source>
        <dbReference type="SAM" id="Phobius"/>
    </source>
</evidence>
<dbReference type="InterPro" id="IPR052524">
    <property type="entry name" value="MFS_Cyanate_Porter"/>
</dbReference>
<protein>
    <submittedName>
        <fullName evidence="2">MFS transporter</fullName>
    </submittedName>
</protein>
<feature type="transmembrane region" description="Helical" evidence="1">
    <location>
        <begin position="161"/>
        <end position="181"/>
    </location>
</feature>
<feature type="transmembrane region" description="Helical" evidence="1">
    <location>
        <begin position="337"/>
        <end position="356"/>
    </location>
</feature>
<feature type="transmembrane region" description="Helical" evidence="1">
    <location>
        <begin position="295"/>
        <end position="316"/>
    </location>
</feature>
<dbReference type="InterPro" id="IPR011701">
    <property type="entry name" value="MFS"/>
</dbReference>
<dbReference type="Pfam" id="PF07690">
    <property type="entry name" value="MFS_1"/>
    <property type="match status" value="1"/>
</dbReference>
<feature type="transmembrane region" description="Helical" evidence="1">
    <location>
        <begin position="208"/>
        <end position="231"/>
    </location>
</feature>
<dbReference type="Proteomes" id="UP001172737">
    <property type="component" value="Unassembled WGS sequence"/>
</dbReference>
<feature type="transmembrane region" description="Helical" evidence="1">
    <location>
        <begin position="272"/>
        <end position="289"/>
    </location>
</feature>
<feature type="transmembrane region" description="Helical" evidence="1">
    <location>
        <begin position="100"/>
        <end position="122"/>
    </location>
</feature>
<dbReference type="SUPFAM" id="SSF103473">
    <property type="entry name" value="MFS general substrate transporter"/>
    <property type="match status" value="1"/>
</dbReference>
<feature type="transmembrane region" description="Helical" evidence="1">
    <location>
        <begin position="46"/>
        <end position="65"/>
    </location>
</feature>
<dbReference type="RefSeq" id="WP_301119179.1">
    <property type="nucleotide sequence ID" value="NZ_JAUHPX010000003.1"/>
</dbReference>
<feature type="transmembrane region" description="Helical" evidence="1">
    <location>
        <begin position="134"/>
        <end position="155"/>
    </location>
</feature>
<keyword evidence="1" id="KW-0472">Membrane</keyword>
<dbReference type="Gene3D" id="1.20.1250.20">
    <property type="entry name" value="MFS general substrate transporter like domains"/>
    <property type="match status" value="1"/>
</dbReference>
<feature type="transmembrane region" description="Helical" evidence="1">
    <location>
        <begin position="243"/>
        <end position="265"/>
    </location>
</feature>
<dbReference type="PANTHER" id="PTHR23523">
    <property type="match status" value="1"/>
</dbReference>
<dbReference type="AlphaFoldDB" id="A0AAW7M6E4"/>
<feature type="transmembrane region" description="Helical" evidence="1">
    <location>
        <begin position="77"/>
        <end position="94"/>
    </location>
</feature>
<feature type="transmembrane region" description="Helical" evidence="1">
    <location>
        <begin position="362"/>
        <end position="381"/>
    </location>
</feature>
<comment type="caution">
    <text evidence="2">The sequence shown here is derived from an EMBL/GenBank/DDBJ whole genome shotgun (WGS) entry which is preliminary data.</text>
</comment>
<dbReference type="InterPro" id="IPR036259">
    <property type="entry name" value="MFS_trans_sf"/>
</dbReference>
<organism evidence="2 3">
    <name type="scientific">Demequina lignilytica</name>
    <dbReference type="NCBI Taxonomy" id="3051663"/>
    <lineage>
        <taxon>Bacteria</taxon>
        <taxon>Bacillati</taxon>
        <taxon>Actinomycetota</taxon>
        <taxon>Actinomycetes</taxon>
        <taxon>Micrococcales</taxon>
        <taxon>Demequinaceae</taxon>
        <taxon>Demequina</taxon>
    </lineage>
</organism>
<dbReference type="PANTHER" id="PTHR23523:SF2">
    <property type="entry name" value="2-NITROIMIDAZOLE TRANSPORTER"/>
    <property type="match status" value="1"/>
</dbReference>
<keyword evidence="3" id="KW-1185">Reference proteome</keyword>
<proteinExistence type="predicted"/>
<gene>
    <name evidence="2" type="ORF">QQX10_06500</name>
</gene>
<evidence type="ECO:0000313" key="3">
    <source>
        <dbReference type="Proteomes" id="UP001172737"/>
    </source>
</evidence>
<dbReference type="EMBL" id="JAUHPX010000003">
    <property type="protein sequence ID" value="MDN4487816.1"/>
    <property type="molecule type" value="Genomic_DNA"/>
</dbReference>
<accession>A0AAW7M6E4</accession>
<name>A0AAW7M6E4_9MICO</name>
<keyword evidence="1" id="KW-1133">Transmembrane helix</keyword>
<keyword evidence="1" id="KW-0812">Transmembrane</keyword>